<dbReference type="AlphaFoldDB" id="A0A383EV18"/>
<accession>A0A383EV18</accession>
<sequence>MRNFVKCCVTLFGSAVLTLASYGATADNGPGISDEEILICSYQPMTGKVSSYFRMGKGADAWFNHVNETGGI</sequence>
<evidence type="ECO:0008006" key="2">
    <source>
        <dbReference type="Google" id="ProtNLM"/>
    </source>
</evidence>
<gene>
    <name evidence="1" type="ORF">METZ01_LOCUS513268</name>
</gene>
<organism evidence="1">
    <name type="scientific">marine metagenome</name>
    <dbReference type="NCBI Taxonomy" id="408172"/>
    <lineage>
        <taxon>unclassified sequences</taxon>
        <taxon>metagenomes</taxon>
        <taxon>ecological metagenomes</taxon>
    </lineage>
</organism>
<proteinExistence type="predicted"/>
<dbReference type="EMBL" id="UINC01228900">
    <property type="protein sequence ID" value="SVE60414.1"/>
    <property type="molecule type" value="Genomic_DNA"/>
</dbReference>
<evidence type="ECO:0000313" key="1">
    <source>
        <dbReference type="EMBL" id="SVE60414.1"/>
    </source>
</evidence>
<feature type="non-terminal residue" evidence="1">
    <location>
        <position position="72"/>
    </location>
</feature>
<name>A0A383EV18_9ZZZZ</name>
<reference evidence="1" key="1">
    <citation type="submission" date="2018-05" db="EMBL/GenBank/DDBJ databases">
        <authorList>
            <person name="Lanie J.A."/>
            <person name="Ng W.-L."/>
            <person name="Kazmierczak K.M."/>
            <person name="Andrzejewski T.M."/>
            <person name="Davidsen T.M."/>
            <person name="Wayne K.J."/>
            <person name="Tettelin H."/>
            <person name="Glass J.I."/>
            <person name="Rusch D."/>
            <person name="Podicherti R."/>
            <person name="Tsui H.-C.T."/>
            <person name="Winkler M.E."/>
        </authorList>
    </citation>
    <scope>NUCLEOTIDE SEQUENCE</scope>
</reference>
<protein>
    <recommendedName>
        <fullName evidence="2">Leucine-binding protein domain-containing protein</fullName>
    </recommendedName>
</protein>